<name>A0ABN7V6B7_GIGMA</name>
<proteinExistence type="predicted"/>
<dbReference type="InterPro" id="IPR043504">
    <property type="entry name" value="Peptidase_S1_PA_chymotrypsin"/>
</dbReference>
<dbReference type="Gene3D" id="2.40.10.10">
    <property type="entry name" value="Trypsin-like serine proteases"/>
    <property type="match status" value="2"/>
</dbReference>
<evidence type="ECO:0000313" key="1">
    <source>
        <dbReference type="EMBL" id="CAG8732869.1"/>
    </source>
</evidence>
<dbReference type="Proteomes" id="UP000789901">
    <property type="component" value="Unassembled WGS sequence"/>
</dbReference>
<keyword evidence="2" id="KW-1185">Reference proteome</keyword>
<evidence type="ECO:0000313" key="2">
    <source>
        <dbReference type="Proteomes" id="UP000789901"/>
    </source>
</evidence>
<dbReference type="CDD" id="cd21112">
    <property type="entry name" value="alphaLP-like"/>
    <property type="match status" value="1"/>
</dbReference>
<dbReference type="SUPFAM" id="SSF50494">
    <property type="entry name" value="Trypsin-like serine proteases"/>
    <property type="match status" value="1"/>
</dbReference>
<dbReference type="EMBL" id="CAJVQB010009709">
    <property type="protein sequence ID" value="CAG8732869.1"/>
    <property type="molecule type" value="Genomic_DNA"/>
</dbReference>
<comment type="caution">
    <text evidence="1">The sequence shown here is derived from an EMBL/GenBank/DDBJ whole genome shotgun (WGS) entry which is preliminary data.</text>
</comment>
<reference evidence="1 2" key="1">
    <citation type="submission" date="2021-06" db="EMBL/GenBank/DDBJ databases">
        <authorList>
            <person name="Kallberg Y."/>
            <person name="Tangrot J."/>
            <person name="Rosling A."/>
        </authorList>
    </citation>
    <scope>NUCLEOTIDE SEQUENCE [LARGE SCALE GENOMIC DNA]</scope>
    <source>
        <strain evidence="1 2">120-4 pot B 10/14</strain>
    </source>
</reference>
<dbReference type="InterPro" id="IPR009003">
    <property type="entry name" value="Peptidase_S1_PA"/>
</dbReference>
<sequence>MQYSETYTTDSTTLESNIEKKNGLIDPRLLGGDGLHDINGRLICSVGLWVRDSNGQNYIMTAGHCALISPLNSQGFVDFYQKGWYSPPTYRYIGPLEYNSYAPYDFGLIRQIGTNVTLSTIISNLDHPTLYPLLFVKNVAVINSVGTSLCISGHRSHVICGEVIELNVVTLAKHPISNLNFTKREMIRTDIKCGPGDSGGIVFYYYYALQIPYALVVGTVIGGNGDDCIFLPIPVSFRAARLDFNLNLTVVYTPQQMSY</sequence>
<organism evidence="1 2">
    <name type="scientific">Gigaspora margarita</name>
    <dbReference type="NCBI Taxonomy" id="4874"/>
    <lineage>
        <taxon>Eukaryota</taxon>
        <taxon>Fungi</taxon>
        <taxon>Fungi incertae sedis</taxon>
        <taxon>Mucoromycota</taxon>
        <taxon>Glomeromycotina</taxon>
        <taxon>Glomeromycetes</taxon>
        <taxon>Diversisporales</taxon>
        <taxon>Gigasporaceae</taxon>
        <taxon>Gigaspora</taxon>
    </lineage>
</organism>
<gene>
    <name evidence="1" type="ORF">GMARGA_LOCUS14563</name>
</gene>
<accession>A0ABN7V6B7</accession>
<protein>
    <submittedName>
        <fullName evidence="1">8488_t:CDS:1</fullName>
    </submittedName>
</protein>